<dbReference type="SUPFAM" id="SSF53686">
    <property type="entry name" value="Tryptophan synthase beta subunit-like PLP-dependent enzymes"/>
    <property type="match status" value="1"/>
</dbReference>
<dbReference type="Proteomes" id="UP001431217">
    <property type="component" value="Unassembled WGS sequence"/>
</dbReference>
<dbReference type="InterPro" id="IPR001926">
    <property type="entry name" value="TrpB-like_PALP"/>
</dbReference>
<keyword evidence="4" id="KW-0663">Pyridoxal phosphate</keyword>
<dbReference type="InterPro" id="IPR000644">
    <property type="entry name" value="CBS_dom"/>
</dbReference>
<dbReference type="InterPro" id="IPR001216">
    <property type="entry name" value="P-phosphate_BS"/>
</dbReference>
<evidence type="ECO:0000256" key="4">
    <source>
        <dbReference type="ARBA" id="ARBA00022898"/>
    </source>
</evidence>
<dbReference type="SUPFAM" id="SSF54631">
    <property type="entry name" value="CBS-domain pair"/>
    <property type="match status" value="1"/>
</dbReference>
<dbReference type="SMART" id="SM00116">
    <property type="entry name" value="CBS"/>
    <property type="match status" value="1"/>
</dbReference>
<dbReference type="InterPro" id="IPR046353">
    <property type="entry name" value="CBS_C"/>
</dbReference>
<dbReference type="InterPro" id="IPR046342">
    <property type="entry name" value="CBS_dom_sf"/>
</dbReference>
<comment type="pathway">
    <text evidence="2">Amino-acid biosynthesis; L-cysteine biosynthesis; L-cysteine from L-serine: step 2/2.</text>
</comment>
<gene>
    <name evidence="8" type="ORF">M2650_08365</name>
</gene>
<evidence type="ECO:0000256" key="6">
    <source>
        <dbReference type="PROSITE-ProRule" id="PRU00703"/>
    </source>
</evidence>
<comment type="caution">
    <text evidence="8">The sequence shown here is derived from an EMBL/GenBank/DDBJ whole genome shotgun (WGS) entry which is preliminary data.</text>
</comment>
<dbReference type="CDD" id="cd01561">
    <property type="entry name" value="CBS_like"/>
    <property type="match status" value="1"/>
</dbReference>
<dbReference type="InterPro" id="IPR036052">
    <property type="entry name" value="TrpB-like_PALP_sf"/>
</dbReference>
<keyword evidence="6" id="KW-0129">CBS domain</keyword>
<dbReference type="PROSITE" id="PS51371">
    <property type="entry name" value="CBS"/>
    <property type="match status" value="1"/>
</dbReference>
<reference evidence="8 9" key="1">
    <citation type="submission" date="2022-05" db="EMBL/GenBank/DDBJ databases">
        <title>Luteimonas sp. SX5, whole genome shotgun sequencing project.</title>
        <authorList>
            <person name="Zhao G."/>
            <person name="Shen L."/>
        </authorList>
    </citation>
    <scope>NUCLEOTIDE SEQUENCE [LARGE SCALE GENOMIC DNA]</scope>
    <source>
        <strain evidence="8 9">SX5</strain>
    </source>
</reference>
<evidence type="ECO:0000256" key="3">
    <source>
        <dbReference type="ARBA" id="ARBA00012681"/>
    </source>
</evidence>
<dbReference type="InterPro" id="IPR050214">
    <property type="entry name" value="Cys_Synth/Cystath_Beta-Synth"/>
</dbReference>
<evidence type="ECO:0000313" key="9">
    <source>
        <dbReference type="Proteomes" id="UP001431217"/>
    </source>
</evidence>
<evidence type="ECO:0000313" key="8">
    <source>
        <dbReference type="EMBL" id="MCL1634643.1"/>
    </source>
</evidence>
<dbReference type="EMBL" id="JAMBEP010000001">
    <property type="protein sequence ID" value="MCL1634643.1"/>
    <property type="molecule type" value="Genomic_DNA"/>
</dbReference>
<dbReference type="CDD" id="cd04608">
    <property type="entry name" value="CBS_pair_CBS"/>
    <property type="match status" value="1"/>
</dbReference>
<proteinExistence type="predicted"/>
<dbReference type="EC" id="2.5.1.47" evidence="3"/>
<evidence type="ECO:0000256" key="2">
    <source>
        <dbReference type="ARBA" id="ARBA00004962"/>
    </source>
</evidence>
<protein>
    <recommendedName>
        <fullName evidence="3">cysteine synthase</fullName>
        <ecNumber evidence="3">2.5.1.47</ecNumber>
    </recommendedName>
</protein>
<evidence type="ECO:0000259" key="7">
    <source>
        <dbReference type="PROSITE" id="PS51371"/>
    </source>
</evidence>
<dbReference type="PROSITE" id="PS00901">
    <property type="entry name" value="CYS_SYNTHASE"/>
    <property type="match status" value="1"/>
</dbReference>
<organism evidence="8 9">
    <name type="scientific">Luteimonas galliterrae</name>
    <dbReference type="NCBI Taxonomy" id="2940486"/>
    <lineage>
        <taxon>Bacteria</taxon>
        <taxon>Pseudomonadati</taxon>
        <taxon>Pseudomonadota</taxon>
        <taxon>Gammaproteobacteria</taxon>
        <taxon>Lysobacterales</taxon>
        <taxon>Lysobacteraceae</taxon>
        <taxon>Luteimonas</taxon>
    </lineage>
</organism>
<evidence type="ECO:0000256" key="5">
    <source>
        <dbReference type="ARBA" id="ARBA00047931"/>
    </source>
</evidence>
<dbReference type="Gene3D" id="3.40.50.1100">
    <property type="match status" value="2"/>
</dbReference>
<comment type="catalytic activity">
    <reaction evidence="5">
        <text>O-acetyl-L-serine + hydrogen sulfide = L-cysteine + acetate</text>
        <dbReference type="Rhea" id="RHEA:14829"/>
        <dbReference type="ChEBI" id="CHEBI:29919"/>
        <dbReference type="ChEBI" id="CHEBI:30089"/>
        <dbReference type="ChEBI" id="CHEBI:35235"/>
        <dbReference type="ChEBI" id="CHEBI:58340"/>
        <dbReference type="EC" id="2.5.1.47"/>
    </reaction>
</comment>
<comment type="cofactor">
    <cofactor evidence="1">
        <name>pyridoxal 5'-phosphate</name>
        <dbReference type="ChEBI" id="CHEBI:597326"/>
    </cofactor>
</comment>
<dbReference type="RefSeq" id="WP_249473230.1">
    <property type="nucleotide sequence ID" value="NZ_JAMBEP010000001.1"/>
</dbReference>
<dbReference type="Pfam" id="PF00571">
    <property type="entry name" value="CBS"/>
    <property type="match status" value="2"/>
</dbReference>
<evidence type="ECO:0000256" key="1">
    <source>
        <dbReference type="ARBA" id="ARBA00001933"/>
    </source>
</evidence>
<keyword evidence="9" id="KW-1185">Reference proteome</keyword>
<dbReference type="Pfam" id="PF00291">
    <property type="entry name" value="PALP"/>
    <property type="match status" value="1"/>
</dbReference>
<dbReference type="PANTHER" id="PTHR10314">
    <property type="entry name" value="CYSTATHIONINE BETA-SYNTHASE"/>
    <property type="match status" value="1"/>
</dbReference>
<name>A0ABT0MIZ1_9GAMM</name>
<dbReference type="Gene3D" id="3.10.580.10">
    <property type="entry name" value="CBS-domain"/>
    <property type="match status" value="1"/>
</dbReference>
<accession>A0ABT0MIZ1</accession>
<sequence>MSSIHSSVLELIGETPIVKAQRLDTGVCELFFKLESANPGGSIKDRIGMSMIEAAERRGGIKPGDTLVEGTAGNTGIGLALVAQQKGYKLILVVPDKMSREKIFNLKAMGAEVRLTRSDVAKGHPDYYQDLAERIARETPGAYFINQFGNPDNPAAHEHGTGPEILRQMGGDLDAIVFGCGSSGTMSGLSRCFAQQSPHTELILADPVGSILAEYINDGTLSEKSASWMVEGIGEDFLPPISDFTRVKKAYAITDQESFLTARELLAKEGILGGSSTGTLLAAALKYCREQTQPKRVLVFVCDTGNKYLSKMYNDYWMLDNGFLARQPKGDLSDLILRPYSQRDTVVVGPNDLLVTAYQRMKLYDVSQLPVMEDDALVGIVDESDVLLHVYGDEARFRDPVSTAMVSKLNKLDVKSPIESLLPVFDAGQVAIVTEAGKFIGLITRIDLLNYLRRRVQ</sequence>
<feature type="domain" description="CBS" evidence="7">
    <location>
        <begin position="340"/>
        <end position="397"/>
    </location>
</feature>